<name>V8P7R6_OPHHA</name>
<feature type="domain" description="Fibronectin type-III" evidence="1">
    <location>
        <begin position="142"/>
        <end position="238"/>
    </location>
</feature>
<reference evidence="2 3" key="1">
    <citation type="journal article" date="2013" name="Proc. Natl. Acad. Sci. U.S.A.">
        <title>The king cobra genome reveals dynamic gene evolution and adaptation in the snake venom system.</title>
        <authorList>
            <person name="Vonk F.J."/>
            <person name="Casewell N.R."/>
            <person name="Henkel C.V."/>
            <person name="Heimberg A.M."/>
            <person name="Jansen H.J."/>
            <person name="McCleary R.J."/>
            <person name="Kerkkamp H.M."/>
            <person name="Vos R.A."/>
            <person name="Guerreiro I."/>
            <person name="Calvete J.J."/>
            <person name="Wuster W."/>
            <person name="Woods A.E."/>
            <person name="Logan J.M."/>
            <person name="Harrison R.A."/>
            <person name="Castoe T.A."/>
            <person name="de Koning A.P."/>
            <person name="Pollock D.D."/>
            <person name="Yandell M."/>
            <person name="Calderon D."/>
            <person name="Renjifo C."/>
            <person name="Currier R.B."/>
            <person name="Salgado D."/>
            <person name="Pla D."/>
            <person name="Sanz L."/>
            <person name="Hyder A.S."/>
            <person name="Ribeiro J.M."/>
            <person name="Arntzen J.W."/>
            <person name="van den Thillart G.E."/>
            <person name="Boetzer M."/>
            <person name="Pirovano W."/>
            <person name="Dirks R.P."/>
            <person name="Spaink H.P."/>
            <person name="Duboule D."/>
            <person name="McGlinn E."/>
            <person name="Kini R.M."/>
            <person name="Richardson M.K."/>
        </authorList>
    </citation>
    <scope>NUCLEOTIDE SEQUENCE</scope>
    <source>
        <tissue evidence="2">Blood</tissue>
    </source>
</reference>
<dbReference type="FunFam" id="2.60.40.10:FF:000819">
    <property type="entry name" value="Usherin"/>
    <property type="match status" value="1"/>
</dbReference>
<feature type="non-terminal residue" evidence="2">
    <location>
        <position position="1"/>
    </location>
</feature>
<evidence type="ECO:0000313" key="3">
    <source>
        <dbReference type="Proteomes" id="UP000018936"/>
    </source>
</evidence>
<dbReference type="Pfam" id="PF00041">
    <property type="entry name" value="fn3"/>
    <property type="match status" value="4"/>
</dbReference>
<dbReference type="PANTHER" id="PTHR46957:SF7">
    <property type="entry name" value="USHERIN"/>
    <property type="match status" value="1"/>
</dbReference>
<dbReference type="InterPro" id="IPR003961">
    <property type="entry name" value="FN3_dom"/>
</dbReference>
<dbReference type="AlphaFoldDB" id="V8P7R6"/>
<organism evidence="2 3">
    <name type="scientific">Ophiophagus hannah</name>
    <name type="common">King cobra</name>
    <name type="synonym">Naja hannah</name>
    <dbReference type="NCBI Taxonomy" id="8665"/>
    <lineage>
        <taxon>Eukaryota</taxon>
        <taxon>Metazoa</taxon>
        <taxon>Chordata</taxon>
        <taxon>Craniata</taxon>
        <taxon>Vertebrata</taxon>
        <taxon>Euteleostomi</taxon>
        <taxon>Lepidosauria</taxon>
        <taxon>Squamata</taxon>
        <taxon>Bifurcata</taxon>
        <taxon>Unidentata</taxon>
        <taxon>Episquamata</taxon>
        <taxon>Toxicofera</taxon>
        <taxon>Serpentes</taxon>
        <taxon>Colubroidea</taxon>
        <taxon>Elapidae</taxon>
        <taxon>Elapinae</taxon>
        <taxon>Ophiophagus</taxon>
    </lineage>
</organism>
<dbReference type="OrthoDB" id="9024956at2759"/>
<dbReference type="PROSITE" id="PS50853">
    <property type="entry name" value="FN3"/>
    <property type="match status" value="6"/>
</dbReference>
<evidence type="ECO:0000313" key="2">
    <source>
        <dbReference type="EMBL" id="ETE70043.1"/>
    </source>
</evidence>
<accession>V8P7R6</accession>
<dbReference type="FunFam" id="2.60.40.10:FF:001037">
    <property type="entry name" value="Usherin"/>
    <property type="match status" value="1"/>
</dbReference>
<dbReference type="PANTHER" id="PTHR46957">
    <property type="entry name" value="CYTOKINE RECEPTOR"/>
    <property type="match status" value="1"/>
</dbReference>
<dbReference type="SUPFAM" id="SSF49265">
    <property type="entry name" value="Fibronectin type III"/>
    <property type="match status" value="4"/>
</dbReference>
<keyword evidence="3" id="KW-1185">Reference proteome</keyword>
<dbReference type="InterPro" id="IPR050713">
    <property type="entry name" value="RTP_Phos/Ushers"/>
</dbReference>
<dbReference type="EMBL" id="AZIM01000631">
    <property type="protein sequence ID" value="ETE70043.1"/>
    <property type="molecule type" value="Genomic_DNA"/>
</dbReference>
<dbReference type="Proteomes" id="UP000018936">
    <property type="component" value="Unassembled WGS sequence"/>
</dbReference>
<feature type="domain" description="Fibronectin type-III" evidence="1">
    <location>
        <begin position="239"/>
        <end position="342"/>
    </location>
</feature>
<protein>
    <recommendedName>
        <fullName evidence="1">Fibronectin type-III domain-containing protein</fullName>
    </recommendedName>
</protein>
<dbReference type="Gene3D" id="2.60.40.10">
    <property type="entry name" value="Immunoglobulins"/>
    <property type="match status" value="7"/>
</dbReference>
<feature type="domain" description="Fibronectin type-III" evidence="1">
    <location>
        <begin position="1"/>
        <end position="50"/>
    </location>
</feature>
<proteinExistence type="predicted"/>
<dbReference type="InterPro" id="IPR036116">
    <property type="entry name" value="FN3_sf"/>
</dbReference>
<comment type="caution">
    <text evidence="2">The sequence shown here is derived from an EMBL/GenBank/DDBJ whole genome shotgun (WGS) entry which is preliminary data.</text>
</comment>
<dbReference type="InterPro" id="IPR013783">
    <property type="entry name" value="Ig-like_fold"/>
</dbReference>
<sequence length="612" mass="68747">MLRLFSKPTIYLHHILKDLQPYTSYELRVIACNEYGDTFSNWTLIDTEEDKPGPIDPPLILEVKARETTISWQPPSRPNGIVTHYNIYQNSHLHATIPGAEAKYVASFLQPYTVYRFQVEGCTSKGCSLSSESLPIQTLPDAPEDIPAPELYSDTPTSVLVSWESPSILNGEILSYEIYMPNPRITITNNLTTAMSHVVTNLIPFTNYSVTIEACTGGGDYIGGCTKSLPTYMVTLPTFPQNISSVTVTPINESVITVYWHPPSKPNGHYIRYELLRRKIQQPLASNPPEDLNLWDNIYSGTQWFYEDKGLSRNTTYAYKLIVRNEVGYMSSEEVIVTTSGGFSEKGTNVTAKPLNHTAIEVKWTTPTLQDVQGCIEYYFLSWNDTVQINSKKVPASKNSAVIGELYPNTQYQILLQVFSGLHSIKSEPVQVTTPDVEPEGLFPPEIVIINSTALCVILALPSNSNGIVTEYSIYVNNNRFETRMKAPGSFIVEDLSPFTLYDIQVESCRRNICVRSNGTQIRTAEDVPEDLSPPWIYVLGSRSLQINWTSPGQPNGIILGYELLRKAQHPCTEEKQLSKHRSEGTCLLLECNIHENIRGRRCCNPHFKVTP</sequence>
<feature type="domain" description="Fibronectin type-III" evidence="1">
    <location>
        <begin position="54"/>
        <end position="141"/>
    </location>
</feature>
<feature type="domain" description="Fibronectin type-III" evidence="1">
    <location>
        <begin position="441"/>
        <end position="531"/>
    </location>
</feature>
<dbReference type="SMART" id="SM00060">
    <property type="entry name" value="FN3"/>
    <property type="match status" value="5"/>
</dbReference>
<dbReference type="CDD" id="cd00063">
    <property type="entry name" value="FN3"/>
    <property type="match status" value="4"/>
</dbReference>
<evidence type="ECO:0000259" key="1">
    <source>
        <dbReference type="PROSITE" id="PS50853"/>
    </source>
</evidence>
<feature type="domain" description="Fibronectin type-III" evidence="1">
    <location>
        <begin position="346"/>
        <end position="437"/>
    </location>
</feature>
<gene>
    <name evidence="2" type="ORF">L345_04149</name>
</gene>